<dbReference type="Proteomes" id="UP000565715">
    <property type="component" value="Unassembled WGS sequence"/>
</dbReference>
<dbReference type="GO" id="GO:0031418">
    <property type="term" value="F:L-ascorbic acid binding"/>
    <property type="evidence" value="ECO:0007669"/>
    <property type="project" value="UniProtKB-KW"/>
</dbReference>
<dbReference type="AlphaFoldDB" id="A0A846XT80"/>
<sequence length="240" mass="26599">MDDTTHTPITKFAAPAEKPTRQDAARTDVPGNVDLTALRRSYSDGISLHTDPDVWLFDDIATPDEMTSLIERSREILKRAEVSGDTGGYVSPGRSGSNCWIPHNHNELTSRLATRISDIVAIPLSNAESFQVLHYGPGQQYRPHYDAWRPGSSKAERCLARGGQRLVTALLYLSEVEAGGSTSFPELGIEVRAAPGRMVLFHNCHAGTNRVHERSLHGGMPVDQGEKWAANLWFRERARR</sequence>
<evidence type="ECO:0000256" key="7">
    <source>
        <dbReference type="SAM" id="MobiDB-lite"/>
    </source>
</evidence>
<dbReference type="SMART" id="SM00702">
    <property type="entry name" value="P4Hc"/>
    <property type="match status" value="1"/>
</dbReference>
<evidence type="ECO:0000256" key="1">
    <source>
        <dbReference type="ARBA" id="ARBA00001961"/>
    </source>
</evidence>
<evidence type="ECO:0000256" key="3">
    <source>
        <dbReference type="ARBA" id="ARBA00022896"/>
    </source>
</evidence>
<keyword evidence="3" id="KW-0847">Vitamin C</keyword>
<protein>
    <submittedName>
        <fullName evidence="9">2OG-Fe(II) oxygenase</fullName>
    </submittedName>
</protein>
<gene>
    <name evidence="9" type="ORF">HGA13_27375</name>
</gene>
<organism evidence="9 10">
    <name type="scientific">Nocardia speluncae</name>
    <dbReference type="NCBI Taxonomy" id="419477"/>
    <lineage>
        <taxon>Bacteria</taxon>
        <taxon>Bacillati</taxon>
        <taxon>Actinomycetota</taxon>
        <taxon>Actinomycetes</taxon>
        <taxon>Mycobacteriales</taxon>
        <taxon>Nocardiaceae</taxon>
        <taxon>Nocardia</taxon>
    </lineage>
</organism>
<evidence type="ECO:0000313" key="9">
    <source>
        <dbReference type="EMBL" id="NKY36764.1"/>
    </source>
</evidence>
<evidence type="ECO:0000313" key="10">
    <source>
        <dbReference type="Proteomes" id="UP000565715"/>
    </source>
</evidence>
<dbReference type="InterPro" id="IPR006620">
    <property type="entry name" value="Pro_4_hyd_alph"/>
</dbReference>
<dbReference type="PANTHER" id="PTHR10869">
    <property type="entry name" value="PROLYL 4-HYDROXYLASE ALPHA SUBUNIT"/>
    <property type="match status" value="1"/>
</dbReference>
<comment type="cofactor">
    <cofactor evidence="1">
        <name>L-ascorbate</name>
        <dbReference type="ChEBI" id="CHEBI:38290"/>
    </cofactor>
</comment>
<proteinExistence type="predicted"/>
<dbReference type="PROSITE" id="PS51471">
    <property type="entry name" value="FE2OG_OXY"/>
    <property type="match status" value="1"/>
</dbReference>
<dbReference type="InterPro" id="IPR005123">
    <property type="entry name" value="Oxoglu/Fe-dep_dioxygenase_dom"/>
</dbReference>
<evidence type="ECO:0000259" key="8">
    <source>
        <dbReference type="PROSITE" id="PS51471"/>
    </source>
</evidence>
<dbReference type="InterPro" id="IPR045054">
    <property type="entry name" value="P4HA-like"/>
</dbReference>
<dbReference type="PANTHER" id="PTHR10869:SF246">
    <property type="entry name" value="TRANSMEMBRANE PROLYL 4-HYDROXYLASE"/>
    <property type="match status" value="1"/>
</dbReference>
<dbReference type="Pfam" id="PF13640">
    <property type="entry name" value="2OG-FeII_Oxy_3"/>
    <property type="match status" value="1"/>
</dbReference>
<feature type="region of interest" description="Disordered" evidence="7">
    <location>
        <begin position="1"/>
        <end position="29"/>
    </location>
</feature>
<feature type="domain" description="Fe2OG dioxygenase" evidence="8">
    <location>
        <begin position="126"/>
        <end position="236"/>
    </location>
</feature>
<dbReference type="RefSeq" id="WP_084470854.1">
    <property type="nucleotide sequence ID" value="NZ_JAAXOO010000007.1"/>
</dbReference>
<dbReference type="EMBL" id="JAAXOO010000007">
    <property type="protein sequence ID" value="NKY36764.1"/>
    <property type="molecule type" value="Genomic_DNA"/>
</dbReference>
<evidence type="ECO:0000256" key="2">
    <source>
        <dbReference type="ARBA" id="ARBA00022723"/>
    </source>
</evidence>
<keyword evidence="5" id="KW-0560">Oxidoreductase</keyword>
<name>A0A846XT80_9NOCA</name>
<comment type="caution">
    <text evidence="9">The sequence shown here is derived from an EMBL/GenBank/DDBJ whole genome shotgun (WGS) entry which is preliminary data.</text>
</comment>
<keyword evidence="2" id="KW-0479">Metal-binding</keyword>
<evidence type="ECO:0000256" key="5">
    <source>
        <dbReference type="ARBA" id="ARBA00023002"/>
    </source>
</evidence>
<keyword evidence="10" id="KW-1185">Reference proteome</keyword>
<reference evidence="9 10" key="1">
    <citation type="submission" date="2020-04" db="EMBL/GenBank/DDBJ databases">
        <title>MicrobeNet Type strains.</title>
        <authorList>
            <person name="Nicholson A.C."/>
        </authorList>
    </citation>
    <scope>NUCLEOTIDE SEQUENCE [LARGE SCALE GENOMIC DNA]</scope>
    <source>
        <strain evidence="9 10">DSM 45078</strain>
    </source>
</reference>
<dbReference type="Gene3D" id="2.60.120.620">
    <property type="entry name" value="q2cbj1_9rhob like domain"/>
    <property type="match status" value="1"/>
</dbReference>
<dbReference type="GO" id="GO:0004656">
    <property type="term" value="F:procollagen-proline 4-dioxygenase activity"/>
    <property type="evidence" value="ECO:0007669"/>
    <property type="project" value="TreeGrafter"/>
</dbReference>
<keyword evidence="4" id="KW-0223">Dioxygenase</keyword>
<evidence type="ECO:0000256" key="4">
    <source>
        <dbReference type="ARBA" id="ARBA00022964"/>
    </source>
</evidence>
<keyword evidence="6" id="KW-0408">Iron</keyword>
<accession>A0A846XT80</accession>
<dbReference type="GO" id="GO:0005506">
    <property type="term" value="F:iron ion binding"/>
    <property type="evidence" value="ECO:0007669"/>
    <property type="project" value="InterPro"/>
</dbReference>
<dbReference type="InterPro" id="IPR044862">
    <property type="entry name" value="Pro_4_hyd_alph_FE2OG_OXY"/>
</dbReference>
<evidence type="ECO:0000256" key="6">
    <source>
        <dbReference type="ARBA" id="ARBA00023004"/>
    </source>
</evidence>